<feature type="disulfide bond" evidence="8">
    <location>
        <begin position="471"/>
        <end position="480"/>
    </location>
</feature>
<evidence type="ECO:0000256" key="2">
    <source>
        <dbReference type="ARBA" id="ARBA00022729"/>
    </source>
</evidence>
<name>A0ABM0M7Z3_SACKO</name>
<feature type="domain" description="EGF-like" evidence="9">
    <location>
        <begin position="376"/>
        <end position="414"/>
    </location>
</feature>
<evidence type="ECO:0000256" key="6">
    <source>
        <dbReference type="ARBA" id="ARBA00023292"/>
    </source>
</evidence>
<keyword evidence="7" id="KW-0245">EGF-like domain</keyword>
<protein>
    <submittedName>
        <fullName evidence="12">Multiple epidermal growth factor-like domains protein 8-like</fullName>
    </submittedName>
</protein>
<feature type="disulfide bond" evidence="8">
    <location>
        <begin position="483"/>
        <end position="497"/>
    </location>
</feature>
<evidence type="ECO:0000259" key="10">
    <source>
        <dbReference type="PROSITE" id="PS50027"/>
    </source>
</evidence>
<evidence type="ECO:0000259" key="9">
    <source>
        <dbReference type="PROSITE" id="PS50026"/>
    </source>
</evidence>
<organism evidence="11 12">
    <name type="scientific">Saccoglossus kowalevskii</name>
    <name type="common">Acorn worm</name>
    <dbReference type="NCBI Taxonomy" id="10224"/>
    <lineage>
        <taxon>Eukaryota</taxon>
        <taxon>Metazoa</taxon>
        <taxon>Hemichordata</taxon>
        <taxon>Enteropneusta</taxon>
        <taxon>Harrimaniidae</taxon>
        <taxon>Saccoglossus</taxon>
    </lineage>
</organism>
<evidence type="ECO:0000256" key="3">
    <source>
        <dbReference type="ARBA" id="ARBA00022737"/>
    </source>
</evidence>
<evidence type="ECO:0000256" key="8">
    <source>
        <dbReference type="PROSITE-ProRule" id="PRU00460"/>
    </source>
</evidence>
<dbReference type="PROSITE" id="PS00010">
    <property type="entry name" value="ASX_HYDROXYL"/>
    <property type="match status" value="1"/>
</dbReference>
<dbReference type="RefSeq" id="XP_006816134.1">
    <property type="nucleotide sequence ID" value="XM_006816071.1"/>
</dbReference>
<dbReference type="InterPro" id="IPR016201">
    <property type="entry name" value="PSI"/>
</dbReference>
<dbReference type="InterPro" id="IPR002049">
    <property type="entry name" value="LE_dom"/>
</dbReference>
<evidence type="ECO:0000256" key="5">
    <source>
        <dbReference type="ARBA" id="ARBA00023180"/>
    </source>
</evidence>
<dbReference type="InterPro" id="IPR000742">
    <property type="entry name" value="EGF"/>
</dbReference>
<keyword evidence="6 8" id="KW-0424">Laminin EGF-like domain</keyword>
<dbReference type="Pfam" id="PF00053">
    <property type="entry name" value="EGF_laminin"/>
    <property type="match status" value="1"/>
</dbReference>
<keyword evidence="11" id="KW-1185">Reference proteome</keyword>
<dbReference type="Proteomes" id="UP000694865">
    <property type="component" value="Unplaced"/>
</dbReference>
<keyword evidence="4 8" id="KW-1015">Disulfide bond</keyword>
<comment type="caution">
    <text evidence="7">Lacks conserved residue(s) required for the propagation of feature annotation.</text>
</comment>
<dbReference type="InterPro" id="IPR001881">
    <property type="entry name" value="EGF-like_Ca-bd_dom"/>
</dbReference>
<keyword evidence="2" id="KW-0732">Signal</keyword>
<keyword evidence="1" id="KW-0880">Kelch repeat</keyword>
<dbReference type="InterPro" id="IPR056863">
    <property type="entry name" value="LMN_ATRN_NET-like_EGF"/>
</dbReference>
<dbReference type="Pfam" id="PF24973">
    <property type="entry name" value="EGF_LMN_ATRN"/>
    <property type="match status" value="1"/>
</dbReference>
<dbReference type="SMART" id="SM00179">
    <property type="entry name" value="EGF_CA"/>
    <property type="match status" value="1"/>
</dbReference>
<dbReference type="GeneID" id="102805891"/>
<reference evidence="12" key="1">
    <citation type="submission" date="2025-08" db="UniProtKB">
        <authorList>
            <consortium name="RefSeq"/>
        </authorList>
    </citation>
    <scope>IDENTIFICATION</scope>
    <source>
        <tissue evidence="12">Testes</tissue>
    </source>
</reference>
<dbReference type="PROSITE" id="PS50027">
    <property type="entry name" value="EGF_LAM_2"/>
    <property type="match status" value="1"/>
</dbReference>
<dbReference type="InterPro" id="IPR009030">
    <property type="entry name" value="Growth_fac_rcpt_cys_sf"/>
</dbReference>
<keyword evidence="5" id="KW-0325">Glycoprotein</keyword>
<dbReference type="SMART" id="SM00181">
    <property type="entry name" value="EGF"/>
    <property type="match status" value="2"/>
</dbReference>
<evidence type="ECO:0000256" key="4">
    <source>
        <dbReference type="ARBA" id="ARBA00023157"/>
    </source>
</evidence>
<feature type="domain" description="Laminin EGF-like" evidence="10">
    <location>
        <begin position="451"/>
        <end position="499"/>
    </location>
</feature>
<accession>A0ABM0M7Z3</accession>
<dbReference type="SMART" id="SM00180">
    <property type="entry name" value="EGF_Lam"/>
    <property type="match status" value="2"/>
</dbReference>
<proteinExistence type="predicted"/>
<evidence type="ECO:0000313" key="11">
    <source>
        <dbReference type="Proteomes" id="UP000694865"/>
    </source>
</evidence>
<evidence type="ECO:0000256" key="7">
    <source>
        <dbReference type="PROSITE-ProRule" id="PRU00076"/>
    </source>
</evidence>
<dbReference type="SMART" id="SM00423">
    <property type="entry name" value="PSI"/>
    <property type="match status" value="3"/>
</dbReference>
<dbReference type="CDD" id="cd00055">
    <property type="entry name" value="EGF_Lam"/>
    <property type="match status" value="1"/>
</dbReference>
<evidence type="ECO:0000256" key="1">
    <source>
        <dbReference type="ARBA" id="ARBA00022441"/>
    </source>
</evidence>
<dbReference type="SUPFAM" id="SSF57184">
    <property type="entry name" value="Growth factor receptor domain"/>
    <property type="match status" value="1"/>
</dbReference>
<dbReference type="PROSITE" id="PS01248">
    <property type="entry name" value="EGF_LAM_1"/>
    <property type="match status" value="2"/>
</dbReference>
<sequence>MEDIKVIGEPMKPTVSSAAVAIGNDIYIMGGFNGITHGTLVQLTLPDDLCTLHSTTIGCLQSHGCSACVSSNTTACFSNALSQPPSCEDEIAGVYCNRETIENRECEMLSTCSECLSPYPVYPDADLQCQWCYSCPVGRCIDKDLSCQIEHNCDKDQQALKNIESCPELICEASDCNKCISISACMWTRQIKKEGETRSTAHEYPIYDWSCFSSTLRDLSSFDIDSVPPSQCPVLCHEHSTCYKCLSSKGADGGWQECVWSEGLQQCMSPTYIQLQCVNGICEHVVRYTVDGCPTPCSLNTMCSTCLNQPGCGWCSFAGENGVGVCMAGGIHGPAEGGVCTAQNVSLRVDPLPAEIANYTLDLNGPPVWSFGGCPPENECRNGHHNCAQTEKCNDTLESYQCDCKEGYERDRSSGVCKPVCTQGCFNGQCVQPNVCDCYFGYVGGNCSIECECNGHSNCESIESRHKCIHCYNNTQGDHCEECLPFYVGNPENNGTCQPCRAYCNGNSDICMSITDYNLTMQKYNMLQESKITQSQANEFVSSGAISNAICIGCENNSEGDQCETCIDGFFKMDGQCIPCECNGHWDWCDKETGLECQCDNHTETVCTGDNNEPCWKRQCASCKELYIGEPTNSHQCYRQMQYNNVYCFATTQSECDTATPPKPLPGGKSVFFAIQPKYTNVDIRLLIDVTVGALDVYLSYSEDTWVVTPDPNNGRHIINIDDKQYWEHSRRRRDEDHRYARETQTTDAITAPPTQQSIVNDLLEIYADGLNTFVTIHNPFTFLIVYSLRNRLVVTFPHVPHELETRKFYIVLLSKEEFSQNETHGILTFRQDQPHIDLFSP</sequence>
<gene>
    <name evidence="12" type="primary">LOC102805891</name>
</gene>
<keyword evidence="3" id="KW-0677">Repeat</keyword>
<dbReference type="PANTHER" id="PTHR46093">
    <property type="entry name" value="ACYL-COA-BINDING DOMAIN-CONTAINING PROTEIN 5"/>
    <property type="match status" value="1"/>
</dbReference>
<evidence type="ECO:0000313" key="12">
    <source>
        <dbReference type="RefSeq" id="XP_006816134.1"/>
    </source>
</evidence>
<dbReference type="PANTHER" id="PTHR46093:SF16">
    <property type="entry name" value="MULTIPLE EGF-LIKE-DOMAINS 8"/>
    <property type="match status" value="1"/>
</dbReference>
<dbReference type="InterPro" id="IPR000152">
    <property type="entry name" value="EGF-type_Asp/Asn_hydroxyl_site"/>
</dbReference>
<dbReference type="Gene3D" id="2.10.25.10">
    <property type="entry name" value="Laminin"/>
    <property type="match status" value="3"/>
</dbReference>
<dbReference type="PROSITE" id="PS50026">
    <property type="entry name" value="EGF_3"/>
    <property type="match status" value="1"/>
</dbReference>